<dbReference type="Gene3D" id="1.10.8.60">
    <property type="match status" value="1"/>
</dbReference>
<dbReference type="Gene3D" id="3.40.50.300">
    <property type="entry name" value="P-loop containing nucleotide triphosphate hydrolases"/>
    <property type="match status" value="2"/>
</dbReference>
<feature type="domain" description="AAA+ ATPase" evidence="6">
    <location>
        <begin position="230"/>
        <end position="366"/>
    </location>
</feature>
<evidence type="ECO:0000259" key="7">
    <source>
        <dbReference type="SMART" id="SM01072"/>
    </source>
</evidence>
<dbReference type="Pfam" id="PF02359">
    <property type="entry name" value="CDC48_N"/>
    <property type="match status" value="1"/>
</dbReference>
<dbReference type="SMART" id="SM00382">
    <property type="entry name" value="AAA"/>
    <property type="match status" value="2"/>
</dbReference>
<name>A0A6A7FQP4_9CRUS</name>
<dbReference type="InterPro" id="IPR050168">
    <property type="entry name" value="AAA_ATPase_domain"/>
</dbReference>
<dbReference type="PANTHER" id="PTHR23077">
    <property type="entry name" value="AAA-FAMILY ATPASE"/>
    <property type="match status" value="1"/>
</dbReference>
<dbReference type="SUPFAM" id="SSF52540">
    <property type="entry name" value="P-loop containing nucleoside triphosphate hydrolases"/>
    <property type="match status" value="2"/>
</dbReference>
<dbReference type="AlphaFoldDB" id="A0A6A7FQP4"/>
<dbReference type="GO" id="GO:0005634">
    <property type="term" value="C:nucleus"/>
    <property type="evidence" value="ECO:0007669"/>
    <property type="project" value="TreeGrafter"/>
</dbReference>
<feature type="compositionally biased region" description="Acidic residues" evidence="5">
    <location>
        <begin position="809"/>
        <end position="819"/>
    </location>
</feature>
<dbReference type="SMART" id="SM01072">
    <property type="entry name" value="CDC48_2"/>
    <property type="match status" value="1"/>
</dbReference>
<dbReference type="SUPFAM" id="SSF50692">
    <property type="entry name" value="ADC-like"/>
    <property type="match status" value="1"/>
</dbReference>
<dbReference type="PANTHER" id="PTHR23077:SF171">
    <property type="entry name" value="NUCLEAR VALOSIN-CONTAINING PROTEIN-LIKE"/>
    <property type="match status" value="1"/>
</dbReference>
<dbReference type="SMART" id="SM01073">
    <property type="entry name" value="CDC48_N"/>
    <property type="match status" value="1"/>
</dbReference>
<evidence type="ECO:0000256" key="3">
    <source>
        <dbReference type="ARBA" id="ARBA00022840"/>
    </source>
</evidence>
<dbReference type="GO" id="GO:0097352">
    <property type="term" value="P:autophagosome maturation"/>
    <property type="evidence" value="ECO:0007669"/>
    <property type="project" value="TreeGrafter"/>
</dbReference>
<dbReference type="InterPro" id="IPR003338">
    <property type="entry name" value="CDC4_N-term_subdom"/>
</dbReference>
<dbReference type="Gene3D" id="3.10.330.10">
    <property type="match status" value="1"/>
</dbReference>
<dbReference type="GO" id="GO:0005524">
    <property type="term" value="F:ATP binding"/>
    <property type="evidence" value="ECO:0007669"/>
    <property type="project" value="UniProtKB-KW"/>
</dbReference>
<dbReference type="EMBL" id="IACT01001036">
    <property type="protein sequence ID" value="LAC20402.1"/>
    <property type="molecule type" value="mRNA"/>
</dbReference>
<keyword evidence="9" id="KW-0132">Cell division</keyword>
<feature type="region of interest" description="Disordered" evidence="5">
    <location>
        <begin position="785"/>
        <end position="819"/>
    </location>
</feature>
<dbReference type="InterPro" id="IPR003593">
    <property type="entry name" value="AAA+_ATPase"/>
</dbReference>
<dbReference type="FunFam" id="3.40.50.300:FF:000048">
    <property type="entry name" value="Transitional endoplasmic reticulum ATPase"/>
    <property type="match status" value="1"/>
</dbReference>
<dbReference type="Gene3D" id="6.10.20.150">
    <property type="match status" value="1"/>
</dbReference>
<dbReference type="GO" id="GO:0031593">
    <property type="term" value="F:polyubiquitin modification-dependent protein binding"/>
    <property type="evidence" value="ECO:0007669"/>
    <property type="project" value="TreeGrafter"/>
</dbReference>
<feature type="domain" description="CDC48 N-terminal subdomain" evidence="8">
    <location>
        <begin position="16"/>
        <end position="100"/>
    </location>
</feature>
<comment type="catalytic activity">
    <reaction evidence="4">
        <text>ATP + H2O = ADP + phosphate + H(+)</text>
        <dbReference type="Rhea" id="RHEA:13065"/>
        <dbReference type="ChEBI" id="CHEBI:15377"/>
        <dbReference type="ChEBI" id="CHEBI:15378"/>
        <dbReference type="ChEBI" id="CHEBI:30616"/>
        <dbReference type="ChEBI" id="CHEBI:43474"/>
        <dbReference type="ChEBI" id="CHEBI:456216"/>
        <dbReference type="EC" id="3.6.4.6"/>
    </reaction>
</comment>
<dbReference type="InterPro" id="IPR009010">
    <property type="entry name" value="Asp_de-COase-like_dom_sf"/>
</dbReference>
<dbReference type="InterPro" id="IPR029067">
    <property type="entry name" value="CDC48_domain_2-like_sf"/>
</dbReference>
<dbReference type="FunFam" id="3.40.50.300:FF:000012">
    <property type="entry name" value="Transitional endoplasmic reticulum ATPase"/>
    <property type="match status" value="1"/>
</dbReference>
<evidence type="ECO:0000256" key="1">
    <source>
        <dbReference type="ARBA" id="ARBA00012674"/>
    </source>
</evidence>
<dbReference type="Gene3D" id="2.40.40.20">
    <property type="match status" value="1"/>
</dbReference>
<dbReference type="EC" id="3.6.4.6" evidence="1"/>
<dbReference type="InterPro" id="IPR003959">
    <property type="entry name" value="ATPase_AAA_core"/>
</dbReference>
<dbReference type="Pfam" id="PF00004">
    <property type="entry name" value="AAA"/>
    <property type="match status" value="2"/>
</dbReference>
<dbReference type="FunFam" id="1.10.8.60:FF:000079">
    <property type="entry name" value="Cell division cycle protein 48 homologue"/>
    <property type="match status" value="1"/>
</dbReference>
<evidence type="ECO:0000259" key="8">
    <source>
        <dbReference type="SMART" id="SM01073"/>
    </source>
</evidence>
<evidence type="ECO:0000259" key="6">
    <source>
        <dbReference type="SMART" id="SM00382"/>
    </source>
</evidence>
<organism evidence="9">
    <name type="scientific">Hirondellea gigas</name>
    <dbReference type="NCBI Taxonomy" id="1518452"/>
    <lineage>
        <taxon>Eukaryota</taxon>
        <taxon>Metazoa</taxon>
        <taxon>Ecdysozoa</taxon>
        <taxon>Arthropoda</taxon>
        <taxon>Crustacea</taxon>
        <taxon>Multicrustacea</taxon>
        <taxon>Malacostraca</taxon>
        <taxon>Eumalacostraca</taxon>
        <taxon>Peracarida</taxon>
        <taxon>Amphipoda</taxon>
        <taxon>Amphilochidea</taxon>
        <taxon>Lysianassida</taxon>
        <taxon>Lysianassidira</taxon>
        <taxon>Lysianassoidea</taxon>
        <taxon>Lysianassidae</taxon>
        <taxon>Hirondellea</taxon>
    </lineage>
</organism>
<dbReference type="GO" id="GO:0034098">
    <property type="term" value="C:VCP-NPL4-UFD1 AAA ATPase complex"/>
    <property type="evidence" value="ECO:0007669"/>
    <property type="project" value="TreeGrafter"/>
</dbReference>
<keyword evidence="3" id="KW-0067">ATP-binding</keyword>
<dbReference type="SUPFAM" id="SSF54585">
    <property type="entry name" value="Cdc48 domain 2-like"/>
    <property type="match status" value="1"/>
</dbReference>
<feature type="domain" description="CDC48" evidence="7">
    <location>
        <begin position="117"/>
        <end position="185"/>
    </location>
</feature>
<proteinExistence type="evidence at transcript level"/>
<dbReference type="GO" id="GO:0005829">
    <property type="term" value="C:cytosol"/>
    <property type="evidence" value="ECO:0007669"/>
    <property type="project" value="TreeGrafter"/>
</dbReference>
<keyword evidence="9" id="KW-0131">Cell cycle</keyword>
<evidence type="ECO:0000256" key="2">
    <source>
        <dbReference type="ARBA" id="ARBA00022741"/>
    </source>
</evidence>
<reference evidence="9" key="1">
    <citation type="submission" date="2017-11" db="EMBL/GenBank/DDBJ databases">
        <title>The sensing device of the deep-sea amphipod.</title>
        <authorList>
            <person name="Kobayashi H."/>
            <person name="Nagahama T."/>
            <person name="Arai W."/>
            <person name="Sasagawa Y."/>
            <person name="Umeda M."/>
            <person name="Hayashi T."/>
            <person name="Nikaido I."/>
            <person name="Watanabe H."/>
            <person name="Oguri K."/>
            <person name="Kitazato H."/>
            <person name="Fujioka K."/>
            <person name="Kido Y."/>
            <person name="Takami H."/>
        </authorList>
    </citation>
    <scope>NUCLEOTIDE SEQUENCE</scope>
    <source>
        <tissue evidence="9">Whole body</tissue>
    </source>
</reference>
<dbReference type="GO" id="GO:0051301">
    <property type="term" value="P:cell division"/>
    <property type="evidence" value="ECO:0007669"/>
    <property type="project" value="UniProtKB-KW"/>
</dbReference>
<keyword evidence="2" id="KW-0547">Nucleotide-binding</keyword>
<feature type="region of interest" description="Disordered" evidence="5">
    <location>
        <begin position="707"/>
        <end position="728"/>
    </location>
</feature>
<feature type="compositionally biased region" description="Low complexity" evidence="5">
    <location>
        <begin position="785"/>
        <end position="801"/>
    </location>
</feature>
<dbReference type="GO" id="GO:0030970">
    <property type="term" value="P:retrograde protein transport, ER to cytosol"/>
    <property type="evidence" value="ECO:0007669"/>
    <property type="project" value="TreeGrafter"/>
</dbReference>
<dbReference type="CDD" id="cd19519">
    <property type="entry name" value="RecA-like_CDC48_r1-like"/>
    <property type="match status" value="1"/>
</dbReference>
<feature type="compositionally biased region" description="Acidic residues" evidence="5">
    <location>
        <begin position="715"/>
        <end position="728"/>
    </location>
</feature>
<feature type="domain" description="AAA+ ATPase" evidence="6">
    <location>
        <begin position="503"/>
        <end position="642"/>
    </location>
</feature>
<protein>
    <recommendedName>
        <fullName evidence="1">vesicle-fusing ATPase</fullName>
        <ecNumber evidence="1">3.6.4.6</ecNumber>
    </recommendedName>
</protein>
<evidence type="ECO:0000256" key="4">
    <source>
        <dbReference type="ARBA" id="ARBA00048883"/>
    </source>
</evidence>
<dbReference type="GO" id="GO:0051228">
    <property type="term" value="P:mitotic spindle disassembly"/>
    <property type="evidence" value="ECO:0007669"/>
    <property type="project" value="TreeGrafter"/>
</dbReference>
<evidence type="ECO:0000313" key="9">
    <source>
        <dbReference type="EMBL" id="LAC20402.1"/>
    </source>
</evidence>
<dbReference type="InterPro" id="IPR003960">
    <property type="entry name" value="ATPase_AAA_CS"/>
</dbReference>
<dbReference type="GO" id="GO:0016887">
    <property type="term" value="F:ATP hydrolysis activity"/>
    <property type="evidence" value="ECO:0007669"/>
    <property type="project" value="InterPro"/>
</dbReference>
<dbReference type="InterPro" id="IPR004201">
    <property type="entry name" value="Cdc48_dom2"/>
</dbReference>
<sequence length="819" mass="90606">MSEEDSKPEKKRSPNRLIVDDVKGDGDNSCVLLSLAKMEELKLFRGDSILLRGKKRHDTIAVAIADEETANSKIRMNKCIRKNLRVKLGDVVSLHNAGEVKYGKAVHVLPFDDMVEGITGNLFDTYLKSYFQESYRPVRKGDTFLVRGGFRSVEFKVMEIDPTEEEFCIVAPETIIHCDGDPVKREDEERLDEVGYDDIGGCGKALSMMREMIELPLRHPQIFKNLGVKPPRGVLLHGPPGTGKTLIARAVANETGAFFFLINGPEIMSKMAGDSEANLRRAFEEAEKNAPAIIFIDELDSIAPKRDKTNGELERRIVSMLLTLMDGLKQRAQIVVIGATNRPNVIDTALRRFGRFDREIEIGVPDATGRLEILHIHTKNMKLHENVDLERIAEATHGFVGADLAQLCSEAALGCIREQLDVIDIEDEVIDAEILDAMSVNQGHFTDAQGLVNPSSLRETVVQIPDVKWDDIGGLEKTKKDLIEMVQYPIEYPEVYIKYGQSPSRGALLWGPPGCGKTMLAKAIATECAANFISVKGPELLTMWFGESEANVRGIFDKARTASPCILFFDELDSIARSRGGGGGDAGGAGDRVMNQLLTEMDGINPAKQVFFIGATNRPDIIDPAIKRPGRLDQSIFIDLPDFPARVSILKACLRKSPVAPDVDFEHLAEQTHGYSGADLAGIAKVAAKIAIRETIKIQVQRIREKEAKRKAAEDAGDEYDSDDDDMEDEEDLIPQITRQMLTISLNESCRSVKPEAYQKYLDMKKEFDREAGMIEDVSAQLAVNQPAAPLQNNPAAGNVPPANPRFDEADEDDDDIYS</sequence>
<dbReference type="FunFam" id="3.10.330.10:FF:000001">
    <property type="entry name" value="Cell division control 48"/>
    <property type="match status" value="1"/>
</dbReference>
<dbReference type="InterPro" id="IPR041569">
    <property type="entry name" value="AAA_lid_3"/>
</dbReference>
<accession>A0A6A7FQP4</accession>
<dbReference type="FunFam" id="2.40.40.20:FF:000003">
    <property type="entry name" value="Transitional endoplasmic reticulum ATPase"/>
    <property type="match status" value="1"/>
</dbReference>
<dbReference type="Pfam" id="PF17862">
    <property type="entry name" value="AAA_lid_3"/>
    <property type="match status" value="2"/>
</dbReference>
<dbReference type="InterPro" id="IPR027417">
    <property type="entry name" value="P-loop_NTPase"/>
</dbReference>
<dbReference type="PROSITE" id="PS00674">
    <property type="entry name" value="AAA"/>
    <property type="match status" value="1"/>
</dbReference>
<evidence type="ECO:0000256" key="5">
    <source>
        <dbReference type="SAM" id="MobiDB-lite"/>
    </source>
</evidence>
<dbReference type="Pfam" id="PF02933">
    <property type="entry name" value="CDC48_2"/>
    <property type="match status" value="1"/>
</dbReference>